<gene>
    <name evidence="1" type="ORF">LHGZ1_1472</name>
</gene>
<proteinExistence type="predicted"/>
<name>A0A248LJF3_9NEIS</name>
<dbReference type="RefSeq" id="WP_088860650.1">
    <property type="nucleotide sequence ID" value="NZ_CP022115.1"/>
</dbReference>
<evidence type="ECO:0000313" key="2">
    <source>
        <dbReference type="Proteomes" id="UP000197424"/>
    </source>
</evidence>
<dbReference type="OrthoDB" id="5464529at2"/>
<evidence type="ECO:0000313" key="1">
    <source>
        <dbReference type="EMBL" id="ASJ24303.1"/>
    </source>
</evidence>
<dbReference type="AlphaFoldDB" id="A0A248LJF3"/>
<dbReference type="NCBIfam" id="TIGR01551">
    <property type="entry name" value="major_capsid_P2"/>
    <property type="match status" value="1"/>
</dbReference>
<organism evidence="1 2">
    <name type="scientific">Laribacter hongkongensis</name>
    <dbReference type="NCBI Taxonomy" id="168471"/>
    <lineage>
        <taxon>Bacteria</taxon>
        <taxon>Pseudomonadati</taxon>
        <taxon>Pseudomonadota</taxon>
        <taxon>Betaproteobacteria</taxon>
        <taxon>Neisseriales</taxon>
        <taxon>Aquaspirillaceae</taxon>
        <taxon>Laribacter</taxon>
    </lineage>
</organism>
<protein>
    <submittedName>
        <fullName evidence="1">Phage capsid protein</fullName>
    </submittedName>
</protein>
<sequence>MRNETRQHYHAYLSQLAALNGVPLDAVTSKFTVTPNVQQRLETKVQDSSAFLKSINIMGVSEQEGEVLGLGVGSTIASTTDTTKLDRQTSDVHMVDSKNYRCEQTNYDTHLRYATLDAWARFPDFQTRVRDSIIQRMALDRMMIGFNGTHRVATSDRAANPLLQDVNTGWLEKIRQKCPQRWMKEIAAGSGKVSVGAAHEFKNLDAVVYSVVNEMIEPWFREDTQLVAILGRGLLADKYFPLVNAIQPPTEQKAAQDLITSQKRVGNLQAVSVPYFPANAILVTRLDNLSIYWQEGTQRRSVIDNPKRDRIETYQSSNDAFVIEDYGCAALIENIELVA</sequence>
<accession>A0A248LJF3</accession>
<dbReference type="InterPro" id="IPR006441">
    <property type="entry name" value="Phage_P2_GpN"/>
</dbReference>
<dbReference type="EMBL" id="CP022115">
    <property type="protein sequence ID" value="ASJ24303.1"/>
    <property type="molecule type" value="Genomic_DNA"/>
</dbReference>
<dbReference type="Proteomes" id="UP000197424">
    <property type="component" value="Chromosome"/>
</dbReference>
<reference evidence="2" key="1">
    <citation type="submission" date="2017-06" db="EMBL/GenBank/DDBJ databases">
        <title>Whole genome sequence of Laribacter hongkongensis LHGZ1.</title>
        <authorList>
            <person name="Chen D."/>
            <person name="Wu H."/>
            <person name="Chen J."/>
        </authorList>
    </citation>
    <scope>NUCLEOTIDE SEQUENCE [LARGE SCALE GENOMIC DNA]</scope>
    <source>
        <strain evidence="2">LHGZ1</strain>
    </source>
</reference>
<dbReference type="Pfam" id="PF05125">
    <property type="entry name" value="Phage_cap_P2"/>
    <property type="match status" value="1"/>
</dbReference>